<reference evidence="2" key="1">
    <citation type="submission" date="2021-03" db="EMBL/GenBank/DDBJ databases">
        <authorList>
            <person name="Tagirdzhanova G."/>
        </authorList>
    </citation>
    <scope>NUCLEOTIDE SEQUENCE</scope>
</reference>
<dbReference type="OrthoDB" id="10433375at2759"/>
<proteinExistence type="predicted"/>
<gene>
    <name evidence="2" type="ORF">HETSPECPRED_006545</name>
</gene>
<dbReference type="Proteomes" id="UP000664521">
    <property type="component" value="Unassembled WGS sequence"/>
</dbReference>
<feature type="chain" id="PRO_5034299499" evidence="1">
    <location>
        <begin position="20"/>
        <end position="116"/>
    </location>
</feature>
<dbReference type="EMBL" id="CAJPDS010000044">
    <property type="protein sequence ID" value="CAF9927285.1"/>
    <property type="molecule type" value="Genomic_DNA"/>
</dbReference>
<comment type="caution">
    <text evidence="2">The sequence shown here is derived from an EMBL/GenBank/DDBJ whole genome shotgun (WGS) entry which is preliminary data.</text>
</comment>
<name>A0A8H3FNY4_9LECA</name>
<evidence type="ECO:0000313" key="3">
    <source>
        <dbReference type="Proteomes" id="UP000664521"/>
    </source>
</evidence>
<evidence type="ECO:0000313" key="2">
    <source>
        <dbReference type="EMBL" id="CAF9927285.1"/>
    </source>
</evidence>
<keyword evidence="3" id="KW-1185">Reference proteome</keyword>
<keyword evidence="1" id="KW-0732">Signal</keyword>
<dbReference type="AlphaFoldDB" id="A0A8H3FNY4"/>
<protein>
    <submittedName>
        <fullName evidence="2">Uncharacterized protein</fullName>
    </submittedName>
</protein>
<sequence>MYFATTLLAALSASTLTTSLPTNTNTTTDPFAYTEAQEAGIEKRGTYGWVTNYAMTDPLCTKGWGGIRPKIHQKCVPFPSISGRVGINWGTYPDAFDALDYYSDAHCLVKLGTIKA</sequence>
<evidence type="ECO:0000256" key="1">
    <source>
        <dbReference type="SAM" id="SignalP"/>
    </source>
</evidence>
<organism evidence="2 3">
    <name type="scientific">Heterodermia speciosa</name>
    <dbReference type="NCBI Taxonomy" id="116794"/>
    <lineage>
        <taxon>Eukaryota</taxon>
        <taxon>Fungi</taxon>
        <taxon>Dikarya</taxon>
        <taxon>Ascomycota</taxon>
        <taxon>Pezizomycotina</taxon>
        <taxon>Lecanoromycetes</taxon>
        <taxon>OSLEUM clade</taxon>
        <taxon>Lecanoromycetidae</taxon>
        <taxon>Caliciales</taxon>
        <taxon>Physciaceae</taxon>
        <taxon>Heterodermia</taxon>
    </lineage>
</organism>
<accession>A0A8H3FNY4</accession>
<feature type="signal peptide" evidence="1">
    <location>
        <begin position="1"/>
        <end position="19"/>
    </location>
</feature>